<reference evidence="1 2" key="1">
    <citation type="submission" date="2017-06" db="EMBL/GenBank/DDBJ databases">
        <title>Draft genome sequence of Fusobacterium nucleatum subsp. polymorphum KCOM 1002 (=ChDC F175).</title>
        <authorList>
            <person name="Kook J.-K."/>
            <person name="Park S.-N."/>
            <person name="Lim Y.K."/>
            <person name="Roh H."/>
        </authorList>
    </citation>
    <scope>NUCLEOTIDE SEQUENCE [LARGE SCALE GENOMIC DNA]</scope>
    <source>
        <strain evidence="2">KCOM 1002 (ChDC F175)</strain>
    </source>
</reference>
<dbReference type="EMBL" id="NIRJ01000001">
    <property type="protein sequence ID" value="PHH97617.1"/>
    <property type="molecule type" value="Genomic_DNA"/>
</dbReference>
<evidence type="ECO:0000313" key="2">
    <source>
        <dbReference type="Proteomes" id="UP000225199"/>
    </source>
</evidence>
<dbReference type="Proteomes" id="UP000225199">
    <property type="component" value="Unassembled WGS sequence"/>
</dbReference>
<dbReference type="PIRSF" id="PIRSF034934">
    <property type="entry name" value="AbiF_AbiD"/>
    <property type="match status" value="1"/>
</dbReference>
<protein>
    <recommendedName>
        <fullName evidence="3">CAAX protease</fullName>
    </recommendedName>
</protein>
<dbReference type="RefSeq" id="WP_098979383.1">
    <property type="nucleotide sequence ID" value="NZ_CP141281.1"/>
</dbReference>
<organism evidence="1 2">
    <name type="scientific">Fusobacterium nucleatum subsp. polymorphum</name>
    <name type="common">Fusobacterium polymorphum</name>
    <dbReference type="NCBI Taxonomy" id="76857"/>
    <lineage>
        <taxon>Bacteria</taxon>
        <taxon>Fusobacteriati</taxon>
        <taxon>Fusobacteriota</taxon>
        <taxon>Fusobacteriia</taxon>
        <taxon>Fusobacteriales</taxon>
        <taxon>Fusobacteriaceae</taxon>
        <taxon>Fusobacterium</taxon>
    </lineage>
</organism>
<dbReference type="InterPro" id="IPR011664">
    <property type="entry name" value="Abi_system_AbiD/AbiF-like"/>
</dbReference>
<proteinExistence type="predicted"/>
<gene>
    <name evidence="1" type="ORF">CA840_10105</name>
</gene>
<evidence type="ECO:0008006" key="3">
    <source>
        <dbReference type="Google" id="ProtNLM"/>
    </source>
</evidence>
<accession>A0A2C6AWF2</accession>
<dbReference type="AlphaFoldDB" id="A0A2C6AWF2"/>
<name>A0A2C6AWF2_FUSNP</name>
<comment type="caution">
    <text evidence="1">The sequence shown here is derived from an EMBL/GenBank/DDBJ whole genome shotgun (WGS) entry which is preliminary data.</text>
</comment>
<evidence type="ECO:0000313" key="1">
    <source>
        <dbReference type="EMBL" id="PHH97617.1"/>
    </source>
</evidence>
<sequence>MKIKYNSTHLSYEEQLKKFIDRGMEVKDKEFCLTKLASINYYKLKEFSIPYYKNGSYQNISLERVIKRFYKDKDIRLALLSAIEKVEISFKNKIAYILGEKFGAFGYLDFKNWIDKSEYCKHYAKLREKQFKDSLKLKTNRAFNPFIKEFFNLYDEEFLPIWLTIEVMTFGDALEIYSLMTKSDKIKIAKFYQCNTSELKSWLEHLKLIRNMSAHNSGIIDIKLRTIPIIRQDWKINLFQYNGNYTDRIANTLVILKHLLNIINPKFHFGDVAKAFQRLTKGNNYYANMYGLLDANLSFLFK</sequence>
<dbReference type="Pfam" id="PF07751">
    <property type="entry name" value="Abi_2"/>
    <property type="match status" value="1"/>
</dbReference>
<dbReference type="InterPro" id="IPR017034">
    <property type="entry name" value="Abi_system_AbiD/AbiF"/>
</dbReference>